<proteinExistence type="predicted"/>
<evidence type="ECO:0000313" key="2">
    <source>
        <dbReference type="EMBL" id="KIA75946.1"/>
    </source>
</evidence>
<protein>
    <recommendedName>
        <fullName evidence="4">Secreted protein</fullName>
    </recommendedName>
</protein>
<keyword evidence="3" id="KW-1185">Reference proteome</keyword>
<evidence type="ECO:0000256" key="1">
    <source>
        <dbReference type="SAM" id="SignalP"/>
    </source>
</evidence>
<keyword evidence="1" id="KW-0732">Signal</keyword>
<dbReference type="AlphaFoldDB" id="A0A0C1BWI7"/>
<sequence>MKAFLKLASLGFALTLISICSALAVREDESASIPTADSVIETYDPAVLEQYKPTEAERMLHPDKLWYFDHPDLFLNPAHDYYLTNDFGASAPYLVEASNTTHWDLQLEQHESSPTSLSTRAISYINAYTEGACIGDSISEQNPNPTNSECWEWDSLWVLSLFVVGSGNFQVNIYGPGGANCDKRYLGSVKNWSGCWTSASRTDYELGSGDWDC</sequence>
<feature type="chain" id="PRO_5002128843" description="Secreted protein" evidence="1">
    <location>
        <begin position="25"/>
        <end position="213"/>
    </location>
</feature>
<feature type="signal peptide" evidence="1">
    <location>
        <begin position="1"/>
        <end position="24"/>
    </location>
</feature>
<comment type="caution">
    <text evidence="2">The sequence shown here is derived from an EMBL/GenBank/DDBJ whole genome shotgun (WGS) entry which is preliminary data.</text>
</comment>
<organism evidence="2 3">
    <name type="scientific">Aspergillus ustus</name>
    <dbReference type="NCBI Taxonomy" id="40382"/>
    <lineage>
        <taxon>Eukaryota</taxon>
        <taxon>Fungi</taxon>
        <taxon>Dikarya</taxon>
        <taxon>Ascomycota</taxon>
        <taxon>Pezizomycotina</taxon>
        <taxon>Eurotiomycetes</taxon>
        <taxon>Eurotiomycetidae</taxon>
        <taxon>Eurotiales</taxon>
        <taxon>Aspergillaceae</taxon>
        <taxon>Aspergillus</taxon>
        <taxon>Aspergillus subgen. Nidulantes</taxon>
    </lineage>
</organism>
<name>A0A0C1BWI7_ASPUT</name>
<dbReference type="EMBL" id="JOMC01000021">
    <property type="protein sequence ID" value="KIA75946.1"/>
    <property type="molecule type" value="Genomic_DNA"/>
</dbReference>
<gene>
    <name evidence="2" type="ORF">HK57_00258</name>
</gene>
<evidence type="ECO:0000313" key="3">
    <source>
        <dbReference type="Proteomes" id="UP000053475"/>
    </source>
</evidence>
<reference evidence="2 3" key="1">
    <citation type="submission" date="2014-11" db="EMBL/GenBank/DDBJ databases">
        <title>Genomics derived discovery of secondary metabolites biosynthetic gene clusters in Aspergillus ustus.</title>
        <authorList>
            <person name="Pi B."/>
            <person name="Dai F."/>
            <person name="Song X."/>
            <person name="Zhu C."/>
            <person name="Li H."/>
            <person name="Yu D."/>
        </authorList>
    </citation>
    <scope>NUCLEOTIDE SEQUENCE [LARGE SCALE GENOMIC DNA]</scope>
    <source>
        <strain evidence="2 3">3.3904</strain>
    </source>
</reference>
<evidence type="ECO:0008006" key="4">
    <source>
        <dbReference type="Google" id="ProtNLM"/>
    </source>
</evidence>
<dbReference type="Proteomes" id="UP000053475">
    <property type="component" value="Unassembled WGS sequence"/>
</dbReference>
<accession>A0A0C1BWI7</accession>